<accession>A0A1H6G2W8</accession>
<feature type="transmembrane region" description="Helical" evidence="1">
    <location>
        <begin position="147"/>
        <end position="169"/>
    </location>
</feature>
<feature type="transmembrane region" description="Helical" evidence="1">
    <location>
        <begin position="60"/>
        <end position="80"/>
    </location>
</feature>
<organism evidence="2 3">
    <name type="scientific">Thermoleophilum album</name>
    <dbReference type="NCBI Taxonomy" id="29539"/>
    <lineage>
        <taxon>Bacteria</taxon>
        <taxon>Bacillati</taxon>
        <taxon>Actinomycetota</taxon>
        <taxon>Thermoleophilia</taxon>
        <taxon>Thermoleophilales</taxon>
        <taxon>Thermoleophilaceae</taxon>
        <taxon>Thermoleophilum</taxon>
    </lineage>
</organism>
<protein>
    <submittedName>
        <fullName evidence="2">Uncharacterized protein</fullName>
    </submittedName>
</protein>
<reference evidence="3" key="1">
    <citation type="submission" date="2016-10" db="EMBL/GenBank/DDBJ databases">
        <authorList>
            <person name="Varghese N."/>
            <person name="Submissions S."/>
        </authorList>
    </citation>
    <scope>NUCLEOTIDE SEQUENCE [LARGE SCALE GENOMIC DNA]</scope>
    <source>
        <strain evidence="3">ATCC 35263</strain>
    </source>
</reference>
<dbReference type="Proteomes" id="UP000222056">
    <property type="component" value="Unassembled WGS sequence"/>
</dbReference>
<keyword evidence="1" id="KW-0812">Transmembrane</keyword>
<feature type="transmembrane region" description="Helical" evidence="1">
    <location>
        <begin position="175"/>
        <end position="194"/>
    </location>
</feature>
<keyword evidence="1" id="KW-0472">Membrane</keyword>
<dbReference type="EMBL" id="FNWJ01000003">
    <property type="protein sequence ID" value="SEH16235.1"/>
    <property type="molecule type" value="Genomic_DNA"/>
</dbReference>
<gene>
    <name evidence="2" type="ORF">SAMN02745716_2121</name>
</gene>
<evidence type="ECO:0000313" key="3">
    <source>
        <dbReference type="Proteomes" id="UP000222056"/>
    </source>
</evidence>
<evidence type="ECO:0000256" key="1">
    <source>
        <dbReference type="SAM" id="Phobius"/>
    </source>
</evidence>
<dbReference type="STRING" id="29539.SAMN02745716_2121"/>
<evidence type="ECO:0000313" key="2">
    <source>
        <dbReference type="EMBL" id="SEH16235.1"/>
    </source>
</evidence>
<name>A0A1H6G2W8_THEAL</name>
<keyword evidence="1" id="KW-1133">Transmembrane helix</keyword>
<sequence>MGGSSMGLPSTAWTCTVLPTCCRSLPQPRDAAQDLLQEVKQMPTDTDDSVGRDRATAADLSSYVLVVASLYIGFGFLWYYSAKEKLFDQDGEMPPPLKERFDGSFLDTVPGLDTAWLLLGIVEAVVFLVVVASLLAGEFLPHRRKPLLLNFLALSMLTFAGMLFAESMVGEFESVFQLFTYLAGTALLIVLVLLMPPYRDRRWLASLSLR</sequence>
<keyword evidence="3" id="KW-1185">Reference proteome</keyword>
<feature type="transmembrane region" description="Helical" evidence="1">
    <location>
        <begin position="115"/>
        <end position="135"/>
    </location>
</feature>
<proteinExistence type="predicted"/>
<dbReference type="AlphaFoldDB" id="A0A1H6G2W8"/>